<evidence type="ECO:0000259" key="2">
    <source>
        <dbReference type="Pfam" id="PF01052"/>
    </source>
</evidence>
<evidence type="ECO:0000313" key="4">
    <source>
        <dbReference type="Proteomes" id="UP000179095"/>
    </source>
</evidence>
<dbReference type="GO" id="GO:0009425">
    <property type="term" value="C:bacterial-type flagellum basal body"/>
    <property type="evidence" value="ECO:0007669"/>
    <property type="project" value="InterPro"/>
</dbReference>
<comment type="caution">
    <text evidence="3">The sequence shown here is derived from an EMBL/GenBank/DDBJ whole genome shotgun (WGS) entry which is preliminary data.</text>
</comment>
<dbReference type="Pfam" id="PF02154">
    <property type="entry name" value="FliM"/>
    <property type="match status" value="1"/>
</dbReference>
<dbReference type="GO" id="GO:0003774">
    <property type="term" value="F:cytoskeletal motor activity"/>
    <property type="evidence" value="ECO:0007669"/>
    <property type="project" value="InterPro"/>
</dbReference>
<dbReference type="GO" id="GO:0006935">
    <property type="term" value="P:chemotaxis"/>
    <property type="evidence" value="ECO:0007669"/>
    <property type="project" value="UniProtKB-KW"/>
</dbReference>
<dbReference type="AlphaFoldDB" id="A0A1F4RMI0"/>
<dbReference type="EMBL" id="METQ01000028">
    <property type="protein sequence ID" value="OGC09424.1"/>
    <property type="molecule type" value="Genomic_DNA"/>
</dbReference>
<proteinExistence type="predicted"/>
<sequence length="289" mass="31947">MEQQTSKPEIASQKRAIKFAPAIGDWTTYKPPKVLVKKVKSGLYGFDRLSKEELNRFLFIHYCFTQELLKRFKRDLGMAEELFAVQVEQTTYLNFLRTLIGPVVQCKISVPDLHEPILLFLDIALANSIINYALGSVDLDPINRSLTEAEKTALTTTLSEYLPSLSLAFDGALANLSLTITGSPDVVIDQTINPTSTMAIYSAEISLADNPPARLFIVYPGHALTNLLTKFKEKETAKPLDFSRFPATLLSKVMVNTIATLGETSLTMNNINELAVGDVVSLETDITSP</sequence>
<dbReference type="Gene3D" id="3.40.1550.10">
    <property type="entry name" value="CheC-like"/>
    <property type="match status" value="1"/>
</dbReference>
<dbReference type="InterPro" id="IPR001689">
    <property type="entry name" value="Flag_FliM"/>
</dbReference>
<protein>
    <recommendedName>
        <fullName evidence="2">Flagellar motor switch protein FliN-like C-terminal domain-containing protein</fullName>
    </recommendedName>
</protein>
<accession>A0A1F4RMI0</accession>
<dbReference type="GO" id="GO:0071973">
    <property type="term" value="P:bacterial-type flagellum-dependent cell motility"/>
    <property type="evidence" value="ECO:0007669"/>
    <property type="project" value="InterPro"/>
</dbReference>
<reference evidence="3 4" key="1">
    <citation type="journal article" date="2016" name="Nat. Commun.">
        <title>Thousands of microbial genomes shed light on interconnected biogeochemical processes in an aquifer system.</title>
        <authorList>
            <person name="Anantharaman K."/>
            <person name="Brown C.T."/>
            <person name="Hug L.A."/>
            <person name="Sharon I."/>
            <person name="Castelle C.J."/>
            <person name="Probst A.J."/>
            <person name="Thomas B.C."/>
            <person name="Singh A."/>
            <person name="Wilkins M.J."/>
            <person name="Karaoz U."/>
            <person name="Brodie E.L."/>
            <person name="Williams K.H."/>
            <person name="Hubbard S.S."/>
            <person name="Banfield J.F."/>
        </authorList>
    </citation>
    <scope>NUCLEOTIDE SEQUENCE [LARGE SCALE GENOMIC DNA]</scope>
</reference>
<evidence type="ECO:0000256" key="1">
    <source>
        <dbReference type="ARBA" id="ARBA00022500"/>
    </source>
</evidence>
<organism evidence="3 4">
    <name type="scientific">candidate division WOR-1 bacterium RIFCSPLOWO2_12_FULL_45_9</name>
    <dbReference type="NCBI Taxonomy" id="1802568"/>
    <lineage>
        <taxon>Bacteria</taxon>
        <taxon>Bacillati</taxon>
        <taxon>Saganbacteria</taxon>
    </lineage>
</organism>
<evidence type="ECO:0000313" key="3">
    <source>
        <dbReference type="EMBL" id="OGC09424.1"/>
    </source>
</evidence>
<gene>
    <name evidence="3" type="ORF">A3F86_03510</name>
</gene>
<dbReference type="Proteomes" id="UP000179095">
    <property type="component" value="Unassembled WGS sequence"/>
</dbReference>
<dbReference type="STRING" id="1802568.A3F86_03510"/>
<dbReference type="InterPro" id="IPR028976">
    <property type="entry name" value="CheC-like_sf"/>
</dbReference>
<dbReference type="InterPro" id="IPR001543">
    <property type="entry name" value="FliN-like_C"/>
</dbReference>
<name>A0A1F4RMI0_UNCSA</name>
<feature type="domain" description="Flagellar motor switch protein FliN-like C-terminal" evidence="2">
    <location>
        <begin position="250"/>
        <end position="289"/>
    </location>
</feature>
<keyword evidence="1" id="KW-0145">Chemotaxis</keyword>
<feature type="non-terminal residue" evidence="3">
    <location>
        <position position="289"/>
    </location>
</feature>
<dbReference type="Pfam" id="PF01052">
    <property type="entry name" value="FliMN_C"/>
    <property type="match status" value="1"/>
</dbReference>